<dbReference type="SUPFAM" id="SSF53448">
    <property type="entry name" value="Nucleotide-diphospho-sugar transferases"/>
    <property type="match status" value="1"/>
</dbReference>
<dbReference type="Gene3D" id="3.90.550.10">
    <property type="entry name" value="Spore Coat Polysaccharide Biosynthesis Protein SpsA, Chain A"/>
    <property type="match status" value="1"/>
</dbReference>
<protein>
    <recommendedName>
        <fullName evidence="3">MobA-like NTP transferase domain-containing protein</fullName>
    </recommendedName>
</protein>
<dbReference type="PANTHER" id="PTHR43584">
    <property type="entry name" value="NUCLEOTIDYL TRANSFERASE"/>
    <property type="match status" value="1"/>
</dbReference>
<comment type="caution">
    <text evidence="4">The sequence shown here is derived from an EMBL/GenBank/DDBJ whole genome shotgun (WGS) entry which is preliminary data.</text>
</comment>
<sequence length="228" mass="25835">MAELTEEIPKTLLEVGGRSLLTIQIEEFNKVGIKDISVVRGFAKDRVASANFSVIDNDLFSETKELYSLYLAREHIKENTVISYGDIIFKNYILNDLLNDMSDITLIVDADVDPVSNDKDFVCTNTPYSKKLYSSSVQFNKMSGDLKENEIHGEFIGLWKVTKNGTNIVKRALSELSERKDFKQLTMADLFNHISSSHAIAVKYIKGSWLDIDTIRDLQKAGDLFDKH</sequence>
<keyword evidence="2" id="KW-0548">Nucleotidyltransferase</keyword>
<evidence type="ECO:0000313" key="5">
    <source>
        <dbReference type="Proteomes" id="UP001523262"/>
    </source>
</evidence>
<dbReference type="PANTHER" id="PTHR43584:SF8">
    <property type="entry name" value="N-ACETYLMURAMATE ALPHA-1-PHOSPHATE URIDYLYLTRANSFERASE"/>
    <property type="match status" value="1"/>
</dbReference>
<dbReference type="Pfam" id="PF12804">
    <property type="entry name" value="NTP_transf_3"/>
    <property type="match status" value="1"/>
</dbReference>
<accession>A0ABT0W9R9</accession>
<evidence type="ECO:0000313" key="4">
    <source>
        <dbReference type="EMBL" id="MCM2532759.1"/>
    </source>
</evidence>
<keyword evidence="1" id="KW-0808">Transferase</keyword>
<evidence type="ECO:0000259" key="3">
    <source>
        <dbReference type="Pfam" id="PF12804"/>
    </source>
</evidence>
<proteinExistence type="predicted"/>
<name>A0ABT0W9R9_9BACI</name>
<evidence type="ECO:0000256" key="2">
    <source>
        <dbReference type="ARBA" id="ARBA00022695"/>
    </source>
</evidence>
<dbReference type="InterPro" id="IPR050065">
    <property type="entry name" value="GlmU-like"/>
</dbReference>
<evidence type="ECO:0000256" key="1">
    <source>
        <dbReference type="ARBA" id="ARBA00022679"/>
    </source>
</evidence>
<dbReference type="InterPro" id="IPR025877">
    <property type="entry name" value="MobA-like_NTP_Trfase"/>
</dbReference>
<feature type="domain" description="MobA-like NTP transferase" evidence="3">
    <location>
        <begin position="9"/>
        <end position="101"/>
    </location>
</feature>
<dbReference type="Proteomes" id="UP001523262">
    <property type="component" value="Unassembled WGS sequence"/>
</dbReference>
<dbReference type="EMBL" id="JAMQCR010000001">
    <property type="protein sequence ID" value="MCM2532759.1"/>
    <property type="molecule type" value="Genomic_DNA"/>
</dbReference>
<keyword evidence="5" id="KW-1185">Reference proteome</keyword>
<dbReference type="InterPro" id="IPR029044">
    <property type="entry name" value="Nucleotide-diphossugar_trans"/>
</dbReference>
<gene>
    <name evidence="4" type="ORF">NDK43_10635</name>
</gene>
<organism evidence="4 5">
    <name type="scientific">Neobacillus pocheonensis</name>
    <dbReference type="NCBI Taxonomy" id="363869"/>
    <lineage>
        <taxon>Bacteria</taxon>
        <taxon>Bacillati</taxon>
        <taxon>Bacillota</taxon>
        <taxon>Bacilli</taxon>
        <taxon>Bacillales</taxon>
        <taxon>Bacillaceae</taxon>
        <taxon>Neobacillus</taxon>
    </lineage>
</organism>
<reference evidence="4 5" key="1">
    <citation type="submission" date="2022-06" db="EMBL/GenBank/DDBJ databases">
        <authorList>
            <person name="Jeon C.O."/>
        </authorList>
    </citation>
    <scope>NUCLEOTIDE SEQUENCE [LARGE SCALE GENOMIC DNA]</scope>
    <source>
        <strain evidence="4 5">KCTC 13943</strain>
    </source>
</reference>